<keyword evidence="8" id="KW-1185">Reference proteome</keyword>
<dbReference type="Pfam" id="PF00370">
    <property type="entry name" value="FGGY_N"/>
    <property type="match status" value="1"/>
</dbReference>
<dbReference type="InterPro" id="IPR018484">
    <property type="entry name" value="FGGY_N"/>
</dbReference>
<dbReference type="SUPFAM" id="SSF53067">
    <property type="entry name" value="Actin-like ATPase domain"/>
    <property type="match status" value="2"/>
</dbReference>
<evidence type="ECO:0000259" key="6">
    <source>
        <dbReference type="Pfam" id="PF02782"/>
    </source>
</evidence>
<proteinExistence type="inferred from homology"/>
<evidence type="ECO:0000313" key="7">
    <source>
        <dbReference type="EMBL" id="MCO6049536.1"/>
    </source>
</evidence>
<evidence type="ECO:0000256" key="3">
    <source>
        <dbReference type="ARBA" id="ARBA00022777"/>
    </source>
</evidence>
<gene>
    <name evidence="7" type="ORF">NGM99_06995</name>
</gene>
<dbReference type="EMBL" id="JAMXQS010000003">
    <property type="protein sequence ID" value="MCO6049536.1"/>
    <property type="molecule type" value="Genomic_DNA"/>
</dbReference>
<dbReference type="PIRSF" id="PIRSF000538">
    <property type="entry name" value="GlpK"/>
    <property type="match status" value="1"/>
</dbReference>
<sequence>MANDLTLAIDVGTGSVRAGLVDEAGRILAVSVREHDQIVPAFGWSEQRPADWWKGVVVSVRKVLDALPGARDRIAAVAACGQMHGTVLIDSAGNLTREAVPLWNDKRTMDFVSLFEARNDPSEYLSKTGNPPTPAWPAFKLQWIRDNDPEAYASASAVLMPKDYVNFRLTGLPAMDRTEAACSFLMNPGTGDWSGEICERLGLDRAKLAPIRNSLDILGTVNAAAAAETGLREGTPVLVGGGDFPVALLGSGVCRPGLGSEMLGTSCIVTLVTEDPLLHPEISNIGTVEGDWGAFMLLETGGDGMRWARRAFHDKALSYADIVAEAAKAPAGSDRLLFMPYLTGERFGTHRNARAQFFGIAASHGLAHLHRAVLEGVAFGVARHLRMMNEIAGGAPERIIASGGGSRTELWLKIKASAYNTPILVPEEAECGLIGCAAMAGVATGRFSSATAAASALVRYGREITPDPRWVDTYRHMQVVWEKLYHHSQALYDDLDTLA</sequence>
<dbReference type="InterPro" id="IPR000577">
    <property type="entry name" value="Carb_kinase_FGGY"/>
</dbReference>
<dbReference type="PANTHER" id="PTHR43095:SF5">
    <property type="entry name" value="XYLULOSE KINASE"/>
    <property type="match status" value="1"/>
</dbReference>
<keyword evidence="3 4" id="KW-0418">Kinase</keyword>
<evidence type="ECO:0000259" key="5">
    <source>
        <dbReference type="Pfam" id="PF00370"/>
    </source>
</evidence>
<keyword evidence="2 4" id="KW-0808">Transferase</keyword>
<evidence type="ECO:0000313" key="8">
    <source>
        <dbReference type="Proteomes" id="UP001205906"/>
    </source>
</evidence>
<dbReference type="CDD" id="cd07808">
    <property type="entry name" value="ASKHA_NBD_FGGY_EcXK-like"/>
    <property type="match status" value="1"/>
</dbReference>
<dbReference type="InterPro" id="IPR018483">
    <property type="entry name" value="Carb_kinase_FGGY_CS"/>
</dbReference>
<dbReference type="Gene3D" id="3.30.420.40">
    <property type="match status" value="2"/>
</dbReference>
<dbReference type="Pfam" id="PF02782">
    <property type="entry name" value="FGGY_C"/>
    <property type="match status" value="1"/>
</dbReference>
<dbReference type="RefSeq" id="WP_252817438.1">
    <property type="nucleotide sequence ID" value="NZ_JAMXQS010000003.1"/>
</dbReference>
<feature type="domain" description="Carbohydrate kinase FGGY N-terminal" evidence="5">
    <location>
        <begin position="6"/>
        <end position="250"/>
    </location>
</feature>
<organism evidence="7 8">
    <name type="scientific">Mesorhizobium liriopis</name>
    <dbReference type="NCBI Taxonomy" id="2953882"/>
    <lineage>
        <taxon>Bacteria</taxon>
        <taxon>Pseudomonadati</taxon>
        <taxon>Pseudomonadota</taxon>
        <taxon>Alphaproteobacteria</taxon>
        <taxon>Hyphomicrobiales</taxon>
        <taxon>Phyllobacteriaceae</taxon>
        <taxon>Mesorhizobium</taxon>
    </lineage>
</organism>
<name>A0ABT1C6C3_9HYPH</name>
<dbReference type="Proteomes" id="UP001205906">
    <property type="component" value="Unassembled WGS sequence"/>
</dbReference>
<reference evidence="7 8" key="1">
    <citation type="submission" date="2022-06" db="EMBL/GenBank/DDBJ databases">
        <title>Mesorhizobium sp. strain RP14 Genome sequencing and assembly.</title>
        <authorList>
            <person name="Kim I."/>
        </authorList>
    </citation>
    <scope>NUCLEOTIDE SEQUENCE [LARGE SCALE GENOMIC DNA]</scope>
    <source>
        <strain evidence="8">RP14(2022)</strain>
    </source>
</reference>
<dbReference type="InterPro" id="IPR018485">
    <property type="entry name" value="FGGY_C"/>
</dbReference>
<feature type="domain" description="Carbohydrate kinase FGGY C-terminal" evidence="6">
    <location>
        <begin position="263"/>
        <end position="443"/>
    </location>
</feature>
<comment type="similarity">
    <text evidence="1 4">Belongs to the FGGY kinase family.</text>
</comment>
<evidence type="ECO:0000256" key="1">
    <source>
        <dbReference type="ARBA" id="ARBA00009156"/>
    </source>
</evidence>
<dbReference type="InterPro" id="IPR043129">
    <property type="entry name" value="ATPase_NBD"/>
</dbReference>
<dbReference type="GO" id="GO:0016301">
    <property type="term" value="F:kinase activity"/>
    <property type="evidence" value="ECO:0007669"/>
    <property type="project" value="UniProtKB-KW"/>
</dbReference>
<comment type="caution">
    <text evidence="7">The sequence shown here is derived from an EMBL/GenBank/DDBJ whole genome shotgun (WGS) entry which is preliminary data.</text>
</comment>
<dbReference type="PANTHER" id="PTHR43095">
    <property type="entry name" value="SUGAR KINASE"/>
    <property type="match status" value="1"/>
</dbReference>
<evidence type="ECO:0000256" key="2">
    <source>
        <dbReference type="ARBA" id="ARBA00022679"/>
    </source>
</evidence>
<protein>
    <submittedName>
        <fullName evidence="7">FGGY family carbohydrate kinase</fullName>
    </submittedName>
</protein>
<evidence type="ECO:0000256" key="4">
    <source>
        <dbReference type="RuleBase" id="RU003733"/>
    </source>
</evidence>
<dbReference type="InterPro" id="IPR050406">
    <property type="entry name" value="FGGY_Carb_Kinase"/>
</dbReference>
<dbReference type="PROSITE" id="PS00445">
    <property type="entry name" value="FGGY_KINASES_2"/>
    <property type="match status" value="1"/>
</dbReference>
<accession>A0ABT1C6C3</accession>